<protein>
    <submittedName>
        <fullName evidence="2">Exported protein</fullName>
    </submittedName>
</protein>
<dbReference type="EMBL" id="CP012900">
    <property type="protein sequence ID" value="ALJ29313.1"/>
    <property type="molecule type" value="Genomic_DNA"/>
</dbReference>
<keyword evidence="1" id="KW-0732">Signal</keyword>
<evidence type="ECO:0000313" key="3">
    <source>
        <dbReference type="Proteomes" id="UP000061010"/>
    </source>
</evidence>
<feature type="signal peptide" evidence="1">
    <location>
        <begin position="1"/>
        <end position="32"/>
    </location>
</feature>
<accession>A0A0S1B2N3</accession>
<sequence length="323" mass="36344" precursor="true">MDGLPTAPEEPMMKPHCASLLLVCAASAGASAAPADPVRDHDTIVRMQGEYTVDFAFDETVLLQPGYARAPAMRSGGNELVVVVEDTPTRIVLQHLLVDPASGHVTKHWRQDWTYEAPVRFEFSADQTWRVRPLPADLTRGAWTQCVYEVSDAPRYCGTGRWRYDNGVPSWTSDPGWRPLPRREYTRRSDYNALAMVNRHTLTPDGWTHEQFNTKVRRDPDGGQHEIAREFGFNDYVRSTDVDFSPARDYWNATAGYWARVRGYWERFLAQAPGVRMKTPVDGMAMIVPLFTQAEAVQAGRAVDARQIGEVFAAWVEKAPAAD</sequence>
<proteinExistence type="predicted"/>
<dbReference type="AlphaFoldDB" id="A0A0S1B2N3"/>
<name>A0A0S1B2N3_9GAMM</name>
<feature type="chain" id="PRO_5006588604" evidence="1">
    <location>
        <begin position="33"/>
        <end position="323"/>
    </location>
</feature>
<evidence type="ECO:0000313" key="2">
    <source>
        <dbReference type="EMBL" id="ALJ29313.1"/>
    </source>
</evidence>
<keyword evidence="3" id="KW-1185">Reference proteome</keyword>
<dbReference type="InterPro" id="IPR046715">
    <property type="entry name" value="DUF6607"/>
</dbReference>
<dbReference type="Pfam" id="PF20311">
    <property type="entry name" value="DUF6607"/>
    <property type="match status" value="1"/>
</dbReference>
<organism evidence="2 3">
    <name type="scientific">Stenotrophomonas acidaminiphila</name>
    <dbReference type="NCBI Taxonomy" id="128780"/>
    <lineage>
        <taxon>Bacteria</taxon>
        <taxon>Pseudomonadati</taxon>
        <taxon>Pseudomonadota</taxon>
        <taxon>Gammaproteobacteria</taxon>
        <taxon>Lysobacterales</taxon>
        <taxon>Lysobacteraceae</taxon>
        <taxon>Stenotrophomonas</taxon>
    </lineage>
</organism>
<dbReference type="Proteomes" id="UP000061010">
    <property type="component" value="Chromosome"/>
</dbReference>
<reference evidence="2 3" key="1">
    <citation type="journal article" date="2015" name="Genome Announc.">
        <title>Complete Genome Sequencing of Stenotrophomonas acidaminiphila ZAC14D2_NAIMI4_2, a Multidrug-Resistant Strain Isolated from Sediments of a Polluted River in Mexico, Uncovers New Antibiotic Resistance Genes and a Novel Class-II Lasso Peptide Biosynthesis Gene Cluster.</title>
        <authorList>
            <person name="Vinuesa P."/>
            <person name="Ochoa-Sanchez L.E."/>
        </authorList>
    </citation>
    <scope>NUCLEOTIDE SEQUENCE [LARGE SCALE GENOMIC DNA]</scope>
    <source>
        <strain evidence="2 3">ZAC14D2_NAIMI4_2</strain>
    </source>
</reference>
<dbReference type="KEGG" id="sacz:AOT14_29610"/>
<dbReference type="PATRIC" id="fig|128780.6.peg.2998"/>
<gene>
    <name evidence="2" type="ORF">AOT14_29610</name>
</gene>
<evidence type="ECO:0000256" key="1">
    <source>
        <dbReference type="SAM" id="SignalP"/>
    </source>
</evidence>